<evidence type="ECO:0000313" key="2">
    <source>
        <dbReference type="EMBL" id="EHC28567.1"/>
    </source>
</evidence>
<dbReference type="Proteomes" id="UP000004906">
    <property type="component" value="Unassembled WGS sequence"/>
</dbReference>
<reference evidence="2 3" key="1">
    <citation type="journal article" date="2011" name="BMC Genomics">
        <title>Genome sequencing reveals diversification of virulence factor content and possible host adaptation in distinct subpopulations of Salmonella enterica.</title>
        <authorList>
            <person name="den Bakker H.C."/>
            <person name="Moreno Switt A.I."/>
            <person name="Govoni G."/>
            <person name="Cummings C.A."/>
            <person name="Ranieri M.L."/>
            <person name="Degoricija L."/>
            <person name="Hoelzer K."/>
            <person name="Rodriguez-Rivera L.D."/>
            <person name="Brown S."/>
            <person name="Bolchacova E."/>
            <person name="Furtado M.R."/>
            <person name="Wiedmann M."/>
        </authorList>
    </citation>
    <scope>NUCLEOTIDE SEQUENCE [LARGE SCALE GENOMIC DNA]</scope>
    <source>
        <strain evidence="2 3">A4-669</strain>
    </source>
</reference>
<name>A0A6C8GDS3_SALET</name>
<sequence length="42" mass="4777">MFISCFSVSQEMSAYVGAGFILFSLSECSLFINYDQRIKQSE</sequence>
<keyword evidence="1" id="KW-1133">Transmembrane helix</keyword>
<keyword evidence="1" id="KW-0812">Transmembrane</keyword>
<organism evidence="2 3">
    <name type="scientific">Salmonella enterica subsp. enterica serovar Adelaide str. A4-669</name>
    <dbReference type="NCBI Taxonomy" id="913063"/>
    <lineage>
        <taxon>Bacteria</taxon>
        <taxon>Pseudomonadati</taxon>
        <taxon>Pseudomonadota</taxon>
        <taxon>Gammaproteobacteria</taxon>
        <taxon>Enterobacterales</taxon>
        <taxon>Enterobacteriaceae</taxon>
        <taxon>Salmonella</taxon>
    </lineage>
</organism>
<evidence type="ECO:0000256" key="1">
    <source>
        <dbReference type="SAM" id="Phobius"/>
    </source>
</evidence>
<proteinExistence type="predicted"/>
<gene>
    <name evidence="2" type="ORF">LTSEADE_5931</name>
</gene>
<dbReference type="EMBL" id="AFCI01001979">
    <property type="protein sequence ID" value="EHC28567.1"/>
    <property type="molecule type" value="Genomic_DNA"/>
</dbReference>
<feature type="transmembrane region" description="Helical" evidence="1">
    <location>
        <begin position="12"/>
        <end position="32"/>
    </location>
</feature>
<accession>A0A6C8GDS3</accession>
<dbReference type="AlphaFoldDB" id="A0A6C8GDS3"/>
<keyword evidence="1" id="KW-0472">Membrane</keyword>
<protein>
    <submittedName>
        <fullName evidence="2">Uncharacterized protein</fullName>
    </submittedName>
</protein>
<comment type="caution">
    <text evidence="2">The sequence shown here is derived from an EMBL/GenBank/DDBJ whole genome shotgun (WGS) entry which is preliminary data.</text>
</comment>
<evidence type="ECO:0000313" key="3">
    <source>
        <dbReference type="Proteomes" id="UP000004906"/>
    </source>
</evidence>